<dbReference type="NCBIfam" id="NF007518">
    <property type="entry name" value="PRK10124.1"/>
    <property type="match status" value="1"/>
</dbReference>
<dbReference type="InterPro" id="IPR017475">
    <property type="entry name" value="EPS_sugar_tfrase"/>
</dbReference>
<evidence type="ECO:0000256" key="2">
    <source>
        <dbReference type="ARBA" id="ARBA00006464"/>
    </source>
</evidence>
<feature type="transmembrane region" description="Helical" evidence="7">
    <location>
        <begin position="21"/>
        <end position="47"/>
    </location>
</feature>
<keyword evidence="4 7" id="KW-0812">Transmembrane</keyword>
<dbReference type="PANTHER" id="PTHR30576">
    <property type="entry name" value="COLANIC BIOSYNTHESIS UDP-GLUCOSE LIPID CARRIER TRANSFERASE"/>
    <property type="match status" value="1"/>
</dbReference>
<dbReference type="PANTHER" id="PTHR30576:SF21">
    <property type="entry name" value="UDP-GLUCOSE:UNDECAPRENYL-PHOSPHATE GLUCOSE-1-PHOSPHATE TRANSFERASE"/>
    <property type="match status" value="1"/>
</dbReference>
<dbReference type="Pfam" id="PF02397">
    <property type="entry name" value="Bac_transf"/>
    <property type="match status" value="1"/>
</dbReference>
<evidence type="ECO:0000256" key="1">
    <source>
        <dbReference type="ARBA" id="ARBA00004141"/>
    </source>
</evidence>
<keyword evidence="5 7" id="KW-1133">Transmembrane helix</keyword>
<dbReference type="Gene3D" id="3.40.50.720">
    <property type="entry name" value="NAD(P)-binding Rossmann-like Domain"/>
    <property type="match status" value="1"/>
</dbReference>
<feature type="transmembrane region" description="Helical" evidence="7">
    <location>
        <begin position="119"/>
        <end position="142"/>
    </location>
</feature>
<sequence length="470" mass="53193">MSKIHMITFSHRVRANANASIISLVQRFSDIAIIFLGLYTTCLFYNFNISYKANLISLTALVVFQMIGGITDFYRSWRGVKISAELIMIIKNWTLSIILTSGLISLFPDFDISVKVFLFWYFFVVLGFIVCRSFIRLGAGVLRKLGYNTRRVAVVGSSPAGISLLQSFLEEPWLGFVVKGIYDDNPQIEYGNVPYGGSLSTLIAHARAGEIDRIYIALSMKDEQIIKDLVSKLTDTTCSVLLIPDVFTFNILQSRTEEINGVPVVPLFDTPLSGINMLFKRLEDIVVSSIILVLISPVLIGIALAVKFSSPGPIIFRQIRYGMDGKPIKVWKFRSMTVMENDDKVIQATKNDVRVTKVGRFLRSTSLDELPQFFNVLFGQMSVVGPRPHAVSHNEQYRSLIQGYMLRHKVKPGITGLAQINGWRGETDTLEKMEKRIEYDLLYIRGWSIWLDLKIIFLTIFKGFINKSAY</sequence>
<dbReference type="InterPro" id="IPR003362">
    <property type="entry name" value="Bact_transf"/>
</dbReference>
<evidence type="ECO:0000256" key="3">
    <source>
        <dbReference type="ARBA" id="ARBA00022679"/>
    </source>
</evidence>
<dbReference type="SUPFAM" id="SSF51735">
    <property type="entry name" value="NAD(P)-binding Rossmann-fold domains"/>
    <property type="match status" value="1"/>
</dbReference>
<accession>A0A1E1ES29</accession>
<dbReference type="EMBL" id="LC189075">
    <property type="protein sequence ID" value="BAV61064.1"/>
    <property type="molecule type" value="Genomic_DNA"/>
</dbReference>
<dbReference type="AlphaFoldDB" id="A0A1E1ES29"/>
<dbReference type="NCBIfam" id="TIGR03023">
    <property type="entry name" value="WcaJ_sugtrans"/>
    <property type="match status" value="1"/>
</dbReference>
<evidence type="ECO:0000256" key="7">
    <source>
        <dbReference type="SAM" id="Phobius"/>
    </source>
</evidence>
<keyword evidence="3 9" id="KW-0808">Transferase</keyword>
<evidence type="ECO:0000256" key="6">
    <source>
        <dbReference type="ARBA" id="ARBA00023136"/>
    </source>
</evidence>
<protein>
    <submittedName>
        <fullName evidence="9">Putative UDP-glucose lipid carrier transferase</fullName>
    </submittedName>
</protein>
<feature type="transmembrane region" description="Helical" evidence="7">
    <location>
        <begin position="53"/>
        <end position="74"/>
    </location>
</feature>
<name>A0A1E1ES29_KLEPN</name>
<evidence type="ECO:0000313" key="9">
    <source>
        <dbReference type="EMBL" id="BAV61064.1"/>
    </source>
</evidence>
<evidence type="ECO:0000259" key="8">
    <source>
        <dbReference type="Pfam" id="PF02397"/>
    </source>
</evidence>
<feature type="transmembrane region" description="Helical" evidence="7">
    <location>
        <begin position="86"/>
        <end position="107"/>
    </location>
</feature>
<dbReference type="InterPro" id="IPR036291">
    <property type="entry name" value="NAD(P)-bd_dom_sf"/>
</dbReference>
<comment type="similarity">
    <text evidence="2">Belongs to the bacterial sugar transferase family.</text>
</comment>
<reference evidence="9" key="1">
    <citation type="submission" date="2016-09" db="EMBL/GenBank/DDBJ databases">
        <title>Exopolysaccharides genotypes of tissue-invasive Klebsiella pneumoniae strains.</title>
        <authorList>
            <person name="Fang C.T."/>
            <person name="Cheong C.M."/>
            <person name="Shih Y.J."/>
            <person name="Hsieh W.C."/>
            <person name="Yi W.C."/>
        </authorList>
    </citation>
    <scope>NUCLEOTIDE SEQUENCE</scope>
    <source>
        <strain evidence="9">NTUH-K9444</strain>
    </source>
</reference>
<dbReference type="GO" id="GO:0016020">
    <property type="term" value="C:membrane"/>
    <property type="evidence" value="ECO:0007669"/>
    <property type="project" value="UniProtKB-SubCell"/>
</dbReference>
<evidence type="ECO:0000256" key="4">
    <source>
        <dbReference type="ARBA" id="ARBA00022692"/>
    </source>
</evidence>
<proteinExistence type="inferred from homology"/>
<dbReference type="GO" id="GO:0009242">
    <property type="term" value="P:colanic acid biosynthetic process"/>
    <property type="evidence" value="ECO:0007669"/>
    <property type="project" value="TreeGrafter"/>
</dbReference>
<dbReference type="NCBIfam" id="TIGR03025">
    <property type="entry name" value="EPS_sugtrans"/>
    <property type="match status" value="1"/>
</dbReference>
<feature type="domain" description="Bacterial sugar transferase" evidence="8">
    <location>
        <begin position="280"/>
        <end position="462"/>
    </location>
</feature>
<feature type="transmembrane region" description="Helical" evidence="7">
    <location>
        <begin position="285"/>
        <end position="306"/>
    </location>
</feature>
<dbReference type="InterPro" id="IPR017473">
    <property type="entry name" value="Undecaprenyl-P_gluc_Ptfrase"/>
</dbReference>
<dbReference type="GO" id="GO:0089702">
    <property type="term" value="F:undecaprenyl-phosphate glucose phosphotransferase activity"/>
    <property type="evidence" value="ECO:0007669"/>
    <property type="project" value="TreeGrafter"/>
</dbReference>
<dbReference type="Pfam" id="PF13727">
    <property type="entry name" value="CoA_binding_3"/>
    <property type="match status" value="1"/>
</dbReference>
<organism evidence="9">
    <name type="scientific">Klebsiella pneumoniae</name>
    <dbReference type="NCBI Taxonomy" id="573"/>
    <lineage>
        <taxon>Bacteria</taxon>
        <taxon>Pseudomonadati</taxon>
        <taxon>Pseudomonadota</taxon>
        <taxon>Gammaproteobacteria</taxon>
        <taxon>Enterobacterales</taxon>
        <taxon>Enterobacteriaceae</taxon>
        <taxon>Klebsiella/Raoultella group</taxon>
        <taxon>Klebsiella</taxon>
        <taxon>Klebsiella pneumoniae complex</taxon>
    </lineage>
</organism>
<evidence type="ECO:0000256" key="5">
    <source>
        <dbReference type="ARBA" id="ARBA00022989"/>
    </source>
</evidence>
<keyword evidence="6 7" id="KW-0472">Membrane</keyword>
<comment type="subcellular location">
    <subcellularLocation>
        <location evidence="1">Membrane</location>
        <topology evidence="1">Multi-pass membrane protein</topology>
    </subcellularLocation>
</comment>